<dbReference type="AlphaFoldDB" id="A0AAX2SQA3"/>
<dbReference type="RefSeq" id="WP_135350329.1">
    <property type="nucleotide sequence ID" value="NZ_SRKR01000032.1"/>
</dbReference>
<comment type="caution">
    <text evidence="1">The sequence shown here is derived from an EMBL/GenBank/DDBJ whole genome shotgun (WGS) entry which is preliminary data.</text>
</comment>
<sequence length="99" mass="11700">MPNEKKNWDISKYIKVTVLPDKEFQQNLKAQQRLQQATETLALPADPNVDLVKKIHEQLPITNWAWKLTKQREYEQQRITQHSFNYSLHSKLTDDGPTL</sequence>
<accession>A0AAX2SQA3</accession>
<gene>
    <name evidence="1" type="ORF">E5F87_10815</name>
</gene>
<name>A0AAX2SQA3_LIMRT</name>
<proteinExistence type="predicted"/>
<reference evidence="1" key="2">
    <citation type="submission" date="2019-04" db="EMBL/GenBank/DDBJ databases">
        <authorList>
            <person name="Bisanz J.E."/>
            <person name="Chagwedera N.D."/>
            <person name="Chawla A."/>
            <person name="Turnbaugh P.J."/>
        </authorList>
    </citation>
    <scope>NUCLEOTIDE SEQUENCE</scope>
    <source>
        <strain evidence="1">I8-5</strain>
    </source>
</reference>
<dbReference type="EMBL" id="SRKR01000032">
    <property type="protein sequence ID" value="TGB09009.1"/>
    <property type="molecule type" value="Genomic_DNA"/>
</dbReference>
<dbReference type="Proteomes" id="UP000297521">
    <property type="component" value="Unassembled WGS sequence"/>
</dbReference>
<reference evidence="1" key="1">
    <citation type="journal article" date="2019" name="Cell Metab.">
        <title>Nutrient sensing in CD11c cells alters the gut microbiome to regulate food intake and body mass.</title>
        <authorList>
            <person name="Chagwedera N.D."/>
            <person name="Ang Q.Y."/>
            <person name="Bisanz J.E."/>
            <person name="Leong Y.A."/>
            <person name="Ganeshan K."/>
            <person name="Cai J."/>
            <person name="Patterson A.D."/>
            <person name="Turnbaugh P.J."/>
            <person name="Chawla A."/>
        </authorList>
    </citation>
    <scope>NUCLEOTIDE SEQUENCE</scope>
    <source>
        <strain evidence="1">I8-5</strain>
    </source>
</reference>
<protein>
    <submittedName>
        <fullName evidence="1">Uncharacterized protein</fullName>
    </submittedName>
</protein>
<organism evidence="1 2">
    <name type="scientific">Limosilactobacillus reuteri</name>
    <name type="common">Lactobacillus reuteri</name>
    <dbReference type="NCBI Taxonomy" id="1598"/>
    <lineage>
        <taxon>Bacteria</taxon>
        <taxon>Bacillati</taxon>
        <taxon>Bacillota</taxon>
        <taxon>Bacilli</taxon>
        <taxon>Lactobacillales</taxon>
        <taxon>Lactobacillaceae</taxon>
        <taxon>Limosilactobacillus</taxon>
    </lineage>
</organism>
<evidence type="ECO:0000313" key="1">
    <source>
        <dbReference type="EMBL" id="TGB09009.1"/>
    </source>
</evidence>
<evidence type="ECO:0000313" key="2">
    <source>
        <dbReference type="Proteomes" id="UP000297521"/>
    </source>
</evidence>